<dbReference type="AlphaFoldDB" id="A0A0P9XPR1"/>
<evidence type="ECO:0000313" key="1">
    <source>
        <dbReference type="EMBL" id="KPY34741.1"/>
    </source>
</evidence>
<comment type="caution">
    <text evidence="1">The sequence shown here is derived from an EMBL/GenBank/DDBJ whole genome shotgun (WGS) entry which is preliminary data.</text>
</comment>
<dbReference type="EMBL" id="LJRC01000180">
    <property type="protein sequence ID" value="KPY34741.1"/>
    <property type="molecule type" value="Genomic_DNA"/>
</dbReference>
<name>A0A0P9XPR1_9PSED</name>
<dbReference type="InterPro" id="IPR010727">
    <property type="entry name" value="DUF1302"/>
</dbReference>
<gene>
    <name evidence="1" type="ORF">ALO52_04302</name>
</gene>
<dbReference type="PATRIC" id="fig|251707.3.peg.431"/>
<sequence>MLEPFRLPDECCQSVFDSTAESFLDFPPAITIKAHGVASMTTTNPFWRRAKLPLAVSLASSLAGPAFGVSFNIGEIEGSFDSSLSVGASWSTEKANKNLIGANNGGRGLSQTSDDGHLNFKRGETFSKIFKGIHDLELKYGDTGIFMRGKYWYDFELKDEGREFKDISDSNRKEGAKSSGFQLLDAFVYHNYSIADQPGSVRFGKQVISWGESTFIGGGINSVNPIDVSAFRRPGSEIKEGLIPVNMFYLSQSLTDNLSAEGFYQLEWDQTVTDNCGTFFSQPDVISDGCDNNLAVLRSRSGLNTSLAAAGLPAAARGAVFNSLSQQGVVFGNPDEGAVVRRGPDRDARDSGQFGFALRYNYEPLDTEFGAYMMNYHSRAPIFSGRGGSAASFSPAGLVGSLVRNGIPQATAARLAPTLLPVVVAGNSSYYVEYPEDIRLYGLSFSTTLPTGTAWSGEISYRPNAPVQVNTTDILYSGISPLNPNVSLLNGQPNTDQPGYRRKEITQLQTTFTQFFDQVMGAERLTLVGEVGFTHVGGLESTSEIRYGRDPVYGPGPLPGGQCATLNAGTLTGADQNNLTRYCENDGFTTSNSWGYRARAIWDYNSFFAGVNLRPSVAWSHDVKGYSPGPGGNFEEGRKAVSLGLDAEYQNTYTAALSYTNFFDGKYTTVDDRDFVALSFGMNF</sequence>
<proteinExistence type="predicted"/>
<protein>
    <recommendedName>
        <fullName evidence="3">DNA-binding transcriptional regulator CynR</fullName>
    </recommendedName>
</protein>
<dbReference type="Proteomes" id="UP000050562">
    <property type="component" value="Unassembled WGS sequence"/>
</dbReference>
<organism evidence="1 2">
    <name type="scientific">Pseudomonas syringae pv. primulae</name>
    <dbReference type="NCBI Taxonomy" id="251707"/>
    <lineage>
        <taxon>Bacteria</taxon>
        <taxon>Pseudomonadati</taxon>
        <taxon>Pseudomonadota</taxon>
        <taxon>Gammaproteobacteria</taxon>
        <taxon>Pseudomonadales</taxon>
        <taxon>Pseudomonadaceae</taxon>
        <taxon>Pseudomonas</taxon>
    </lineage>
</organism>
<accession>A0A0P9XPR1</accession>
<dbReference type="Pfam" id="PF06980">
    <property type="entry name" value="DUF1302"/>
    <property type="match status" value="1"/>
</dbReference>
<evidence type="ECO:0008006" key="3">
    <source>
        <dbReference type="Google" id="ProtNLM"/>
    </source>
</evidence>
<evidence type="ECO:0000313" key="2">
    <source>
        <dbReference type="Proteomes" id="UP000050562"/>
    </source>
</evidence>
<reference evidence="1 2" key="1">
    <citation type="submission" date="2015-09" db="EMBL/GenBank/DDBJ databases">
        <title>Genome announcement of multiple Pseudomonas syringae strains.</title>
        <authorList>
            <person name="Thakur S."/>
            <person name="Wang P.W."/>
            <person name="Gong Y."/>
            <person name="Weir B.S."/>
            <person name="Guttman D.S."/>
        </authorList>
    </citation>
    <scope>NUCLEOTIDE SEQUENCE [LARGE SCALE GENOMIC DNA]</scope>
    <source>
        <strain evidence="1 2">ICMP3956</strain>
    </source>
</reference>